<evidence type="ECO:0000256" key="1">
    <source>
        <dbReference type="ARBA" id="ARBA00001947"/>
    </source>
</evidence>
<dbReference type="RefSeq" id="WP_359977683.1">
    <property type="nucleotide sequence ID" value="NZ_JBEZLS010000005.1"/>
</dbReference>
<dbReference type="Proteomes" id="UP001551582">
    <property type="component" value="Unassembled WGS sequence"/>
</dbReference>
<comment type="cofactor">
    <cofactor evidence="1">
        <name>Zn(2+)</name>
        <dbReference type="ChEBI" id="CHEBI:29105"/>
    </cofactor>
</comment>
<reference evidence="4 5" key="1">
    <citation type="submission" date="2024-06" db="EMBL/GenBank/DDBJ databases">
        <title>The Natural Products Discovery Center: Release of the First 8490 Sequenced Strains for Exploring Actinobacteria Biosynthetic Diversity.</title>
        <authorList>
            <person name="Kalkreuter E."/>
            <person name="Kautsar S.A."/>
            <person name="Yang D."/>
            <person name="Bader C.D."/>
            <person name="Teijaro C.N."/>
            <person name="Fluegel L."/>
            <person name="Davis C.M."/>
            <person name="Simpson J.R."/>
            <person name="Lauterbach L."/>
            <person name="Steele A.D."/>
            <person name="Gui C."/>
            <person name="Meng S."/>
            <person name="Li G."/>
            <person name="Viehrig K."/>
            <person name="Ye F."/>
            <person name="Su P."/>
            <person name="Kiefer A.F."/>
            <person name="Nichols A."/>
            <person name="Cepeda A.J."/>
            <person name="Yan W."/>
            <person name="Fan B."/>
            <person name="Jiang Y."/>
            <person name="Adhikari A."/>
            <person name="Zheng C.-J."/>
            <person name="Schuster L."/>
            <person name="Cowan T.M."/>
            <person name="Smanski M.J."/>
            <person name="Chevrette M.G."/>
            <person name="De Carvalho L.P.S."/>
            <person name="Shen B."/>
        </authorList>
    </citation>
    <scope>NUCLEOTIDE SEQUENCE [LARGE SCALE GENOMIC DNA]</scope>
    <source>
        <strain evidence="4 5">NPDC048274</strain>
    </source>
</reference>
<protein>
    <recommendedName>
        <fullName evidence="6">Alcohol dehydrogenase</fullName>
    </recommendedName>
</protein>
<proteinExistence type="predicted"/>
<evidence type="ECO:0008006" key="6">
    <source>
        <dbReference type="Google" id="ProtNLM"/>
    </source>
</evidence>
<evidence type="ECO:0000256" key="3">
    <source>
        <dbReference type="ARBA" id="ARBA00022833"/>
    </source>
</evidence>
<evidence type="ECO:0000256" key="2">
    <source>
        <dbReference type="ARBA" id="ARBA00022723"/>
    </source>
</evidence>
<dbReference type="PANTHER" id="PTHR42813:SF2">
    <property type="entry name" value="DEHYDROGENASE, ZINC-CONTAINING, PUTATIVE (AFU_ORTHOLOGUE AFUA_2G02810)-RELATED"/>
    <property type="match status" value="1"/>
</dbReference>
<gene>
    <name evidence="4" type="ORF">AB0D65_08270</name>
</gene>
<sequence length="91" mass="9651">MFILGVSAGAVDEFPLGAVISKGLTVRGTQTHGQRCIPMLLERLAADEIKTSHLAAHTLSLDEAATAYDLFEPRTDGCVRAVIRPDSQGTA</sequence>
<accession>A0ABV3E1H9</accession>
<dbReference type="Gene3D" id="3.40.50.720">
    <property type="entry name" value="NAD(P)-binding Rossmann-like Domain"/>
    <property type="match status" value="1"/>
</dbReference>
<dbReference type="PANTHER" id="PTHR42813">
    <property type="entry name" value="ZINC-TYPE ALCOHOL DEHYDROGENASE-LIKE"/>
    <property type="match status" value="1"/>
</dbReference>
<dbReference type="Gene3D" id="3.90.180.10">
    <property type="entry name" value="Medium-chain alcohol dehydrogenases, catalytic domain"/>
    <property type="match status" value="1"/>
</dbReference>
<keyword evidence="3" id="KW-0862">Zinc</keyword>
<evidence type="ECO:0000313" key="4">
    <source>
        <dbReference type="EMBL" id="MEU9351007.1"/>
    </source>
</evidence>
<organism evidence="4 5">
    <name type="scientific">Streptomyces griseoloalbus</name>
    <dbReference type="NCBI Taxonomy" id="67303"/>
    <lineage>
        <taxon>Bacteria</taxon>
        <taxon>Bacillati</taxon>
        <taxon>Actinomycetota</taxon>
        <taxon>Actinomycetes</taxon>
        <taxon>Kitasatosporales</taxon>
        <taxon>Streptomycetaceae</taxon>
        <taxon>Streptomyces</taxon>
    </lineage>
</organism>
<evidence type="ECO:0000313" key="5">
    <source>
        <dbReference type="Proteomes" id="UP001551582"/>
    </source>
</evidence>
<keyword evidence="5" id="KW-1185">Reference proteome</keyword>
<comment type="caution">
    <text evidence="4">The sequence shown here is derived from an EMBL/GenBank/DDBJ whole genome shotgun (WGS) entry which is preliminary data.</text>
</comment>
<keyword evidence="2" id="KW-0479">Metal-binding</keyword>
<name>A0ABV3E1H9_9ACTN</name>
<dbReference type="EMBL" id="JBEZLS010000005">
    <property type="protein sequence ID" value="MEU9351007.1"/>
    <property type="molecule type" value="Genomic_DNA"/>
</dbReference>